<dbReference type="Proteomes" id="UP000037088">
    <property type="component" value="Unassembled WGS sequence"/>
</dbReference>
<dbReference type="PATRIC" id="fig|1560201.3.peg.1893"/>
<dbReference type="Pfam" id="PF00724">
    <property type="entry name" value="Oxidored_FMN"/>
    <property type="match status" value="1"/>
</dbReference>
<dbReference type="CDD" id="cd02803">
    <property type="entry name" value="OYE_like_FMN_family"/>
    <property type="match status" value="1"/>
</dbReference>
<evidence type="ECO:0000256" key="1">
    <source>
        <dbReference type="ARBA" id="ARBA00022630"/>
    </source>
</evidence>
<dbReference type="PANTHER" id="PTHR43656:SF2">
    <property type="entry name" value="BINDING OXIDOREDUCTASE, PUTATIVE (AFU_ORTHOLOGUE AFUA_2G08260)-RELATED"/>
    <property type="match status" value="1"/>
</dbReference>
<dbReference type="AlphaFoldDB" id="A0A0L7T556"/>
<reference evidence="4 5" key="1">
    <citation type="journal article" date="2015" name="Int. J. Syst. Evol. Microbiol.">
        <title>Erwinia iniecta sp. nov., isolated from Russian wheat aphids (Diuraphis noxia).</title>
        <authorList>
            <person name="Campillo T."/>
            <person name="Luna E."/>
            <person name="Portier P."/>
            <person name="Fischer-Le Saux M."/>
            <person name="Lapitan N."/>
            <person name="Tisserat N.A."/>
            <person name="Leach J.E."/>
        </authorList>
    </citation>
    <scope>NUCLEOTIDE SEQUENCE [LARGE SCALE GENOMIC DNA]</scope>
    <source>
        <strain evidence="4 5">B120</strain>
    </source>
</reference>
<keyword evidence="2" id="KW-0560">Oxidoreductase</keyword>
<dbReference type="Gene3D" id="3.20.20.70">
    <property type="entry name" value="Aldolase class I"/>
    <property type="match status" value="1"/>
</dbReference>
<dbReference type="InterPro" id="IPR013785">
    <property type="entry name" value="Aldolase_TIM"/>
</dbReference>
<dbReference type="InterPro" id="IPR001155">
    <property type="entry name" value="OxRdtase_FMN_N"/>
</dbReference>
<accession>A0A0L7T556</accession>
<sequence length="365" mass="39630">MSSSSLFSSGRVGNLLLSNRLAVAPMTRVSASEKGIPGERMQAYYADFARGGFALVVTEGIYIDSAWSQSYAFQAGMINTEQTSAWRKITDAVHAQGGHIFAQIQHSGALSQGNNYLEGTVAPSAVRPKGQQMTFYRGEGQYPLPRELNNHEIENIIDSFADAASRAVIEAGFDGVEIHGANGYLLDQFFTDYTNLRSDKWGGDIAGRLTLSLAVIKAVRARVGAEVPVGIRISQGKVNDFFHKWANGEQDARVVFTLLAESGIDYLHLTEFEAWQPAFSGNSLSLVALARKYAPDLPIMANGSLHEPQRAQDMIALGADFIALGRGALANHNWPKRVKDGQPLNPFDSSLLGPIADIKDSELPE</sequence>
<dbReference type="EMBL" id="JRXE01000010">
    <property type="protein sequence ID" value="KOC90478.1"/>
    <property type="molecule type" value="Genomic_DNA"/>
</dbReference>
<feature type="domain" description="NADH:flavin oxidoreductase/NADH oxidase N-terminal" evidence="3">
    <location>
        <begin position="6"/>
        <end position="345"/>
    </location>
</feature>
<name>A0A0L7T556_9GAMM</name>
<evidence type="ECO:0000313" key="4">
    <source>
        <dbReference type="EMBL" id="KOC90478.1"/>
    </source>
</evidence>
<dbReference type="PANTHER" id="PTHR43656">
    <property type="entry name" value="BINDING OXIDOREDUCTASE, PUTATIVE (AFU_ORTHOLOGUE AFUA_2G08260)-RELATED"/>
    <property type="match status" value="1"/>
</dbReference>
<dbReference type="RefSeq" id="WP_052898942.1">
    <property type="nucleotide sequence ID" value="NZ_JRXE01000010.1"/>
</dbReference>
<evidence type="ECO:0000259" key="3">
    <source>
        <dbReference type="Pfam" id="PF00724"/>
    </source>
</evidence>
<protein>
    <submittedName>
        <fullName evidence="4">NADH:flavin oxidoreductase</fullName>
    </submittedName>
</protein>
<proteinExistence type="predicted"/>
<dbReference type="GO" id="GO:0016491">
    <property type="term" value="F:oxidoreductase activity"/>
    <property type="evidence" value="ECO:0007669"/>
    <property type="project" value="UniProtKB-KW"/>
</dbReference>
<keyword evidence="1" id="KW-0285">Flavoprotein</keyword>
<organism evidence="4 5">
    <name type="scientific">Winslowiella iniecta</name>
    <dbReference type="NCBI Taxonomy" id="1560201"/>
    <lineage>
        <taxon>Bacteria</taxon>
        <taxon>Pseudomonadati</taxon>
        <taxon>Pseudomonadota</taxon>
        <taxon>Gammaproteobacteria</taxon>
        <taxon>Enterobacterales</taxon>
        <taxon>Erwiniaceae</taxon>
        <taxon>Winslowiella</taxon>
    </lineage>
</organism>
<comment type="caution">
    <text evidence="4">The sequence shown here is derived from an EMBL/GenBank/DDBJ whole genome shotgun (WGS) entry which is preliminary data.</text>
</comment>
<dbReference type="GO" id="GO:0010181">
    <property type="term" value="F:FMN binding"/>
    <property type="evidence" value="ECO:0007669"/>
    <property type="project" value="InterPro"/>
</dbReference>
<gene>
    <name evidence="4" type="ORF">NG42_08910</name>
</gene>
<dbReference type="SUPFAM" id="SSF51395">
    <property type="entry name" value="FMN-linked oxidoreductases"/>
    <property type="match status" value="1"/>
</dbReference>
<dbReference type="InterPro" id="IPR051799">
    <property type="entry name" value="NADH_flavin_oxidoreductase"/>
</dbReference>
<keyword evidence="5" id="KW-1185">Reference proteome</keyword>
<evidence type="ECO:0000256" key="2">
    <source>
        <dbReference type="ARBA" id="ARBA00023002"/>
    </source>
</evidence>
<evidence type="ECO:0000313" key="5">
    <source>
        <dbReference type="Proteomes" id="UP000037088"/>
    </source>
</evidence>